<keyword evidence="3" id="KW-0808">Transferase</keyword>
<keyword evidence="12" id="KW-1185">Reference proteome</keyword>
<evidence type="ECO:0000256" key="4">
    <source>
        <dbReference type="ARBA" id="ARBA00022692"/>
    </source>
</evidence>
<organism evidence="11 12">
    <name type="scientific">Clytia hemisphaerica</name>
    <dbReference type="NCBI Taxonomy" id="252671"/>
    <lineage>
        <taxon>Eukaryota</taxon>
        <taxon>Metazoa</taxon>
        <taxon>Cnidaria</taxon>
        <taxon>Hydrozoa</taxon>
        <taxon>Hydroidolina</taxon>
        <taxon>Leptothecata</taxon>
        <taxon>Obeliida</taxon>
        <taxon>Clytiidae</taxon>
        <taxon>Clytia</taxon>
    </lineage>
</organism>
<protein>
    <recommendedName>
        <fullName evidence="13">Cas1p 10 TM acyl transferase domain-containing protein</fullName>
    </recommendedName>
</protein>
<proteinExistence type="inferred from homology"/>
<feature type="transmembrane region" description="Helical" evidence="8">
    <location>
        <begin position="572"/>
        <end position="589"/>
    </location>
</feature>
<feature type="domain" description="NXPE C-terminal" evidence="10">
    <location>
        <begin position="102"/>
        <end position="172"/>
    </location>
</feature>
<accession>A0A7M5X669</accession>
<evidence type="ECO:0000259" key="10">
    <source>
        <dbReference type="Pfam" id="PF24536"/>
    </source>
</evidence>
<dbReference type="Proteomes" id="UP000594262">
    <property type="component" value="Unplaced"/>
</dbReference>
<dbReference type="InterPro" id="IPR012419">
    <property type="entry name" value="Cas1_AcylTrans_dom"/>
</dbReference>
<evidence type="ECO:0000256" key="2">
    <source>
        <dbReference type="ARBA" id="ARBA00010666"/>
    </source>
</evidence>
<feature type="transmembrane region" description="Helical" evidence="8">
    <location>
        <begin position="778"/>
        <end position="803"/>
    </location>
</feature>
<evidence type="ECO:0000259" key="9">
    <source>
        <dbReference type="Pfam" id="PF07779"/>
    </source>
</evidence>
<dbReference type="AlphaFoldDB" id="A0A7M5X669"/>
<reference evidence="11" key="1">
    <citation type="submission" date="2021-01" db="UniProtKB">
        <authorList>
            <consortium name="EnsemblMetazoa"/>
        </authorList>
    </citation>
    <scope>IDENTIFICATION</scope>
</reference>
<evidence type="ECO:0000313" key="12">
    <source>
        <dbReference type="Proteomes" id="UP000594262"/>
    </source>
</evidence>
<feature type="transmembrane region" description="Helical" evidence="8">
    <location>
        <begin position="447"/>
        <end position="466"/>
    </location>
</feature>
<evidence type="ECO:0000256" key="6">
    <source>
        <dbReference type="ARBA" id="ARBA00023136"/>
    </source>
</evidence>
<dbReference type="Pfam" id="PF24536">
    <property type="entry name" value="NXPE4_C"/>
    <property type="match status" value="1"/>
</dbReference>
<feature type="transmembrane region" description="Helical" evidence="8">
    <location>
        <begin position="601"/>
        <end position="621"/>
    </location>
</feature>
<feature type="transmembrane region" description="Helical" evidence="8">
    <location>
        <begin position="693"/>
        <end position="711"/>
    </location>
</feature>
<dbReference type="RefSeq" id="XP_066922724.1">
    <property type="nucleotide sequence ID" value="XM_067066623.1"/>
</dbReference>
<feature type="transmembrane region" description="Helical" evidence="8">
    <location>
        <begin position="58"/>
        <end position="79"/>
    </location>
</feature>
<feature type="transmembrane region" description="Helical" evidence="8">
    <location>
        <begin position="544"/>
        <end position="566"/>
    </location>
</feature>
<keyword evidence="4 8" id="KW-0812">Transmembrane</keyword>
<dbReference type="PANTHER" id="PTHR13533:SF1">
    <property type="entry name" value="N-ACETYLNEURAMINATE 9-O-ACETYLTRANSFERASE"/>
    <property type="match status" value="1"/>
</dbReference>
<evidence type="ECO:0008006" key="13">
    <source>
        <dbReference type="Google" id="ProtNLM"/>
    </source>
</evidence>
<sequence length="853" mass="98907">MPTKNKAVNTKLRGDVSHTVSLDYEEELSSLKKTSMPNKETPTKTTTKTTSLEKAEKICKLIATFIIILSATFHFYRLFRYEKGGQTCPLLFESGRWIQDKWQPDGCMIHEYEPLEVQTCLQHQEVAIIGDSRMRSIYFHLADTVSEEPVKSGKKHENLYYRDKKYNLTITFYWMPELDQESGTLFKSWIESGKIPHLIIMGLGTWTIKNSKHTAVVDYQEQLKSLSPSLNHIGRNLTLQKLFTIANSKTRFHHEPQFIWLMQDPVIEDRLSIERKAITNIQIELYNYAAKKSLDPSPFVHIMNATTLMAAGKPDHSNDGLHYDSFIIKNKLDAILNSFCNDFVYPDDASCCRDLDHVTQLQFNTFAMLSTCVILWFLMFICRKRRDKVVQSLSSSELERYDASSMFPWMHSEHMYTGIKAMAKLAFIILYIFLADSSLLYDKEHKTYSHAAFFVPLVIIFIVALLTRGSTKNTEVLNEDQMLEWKGWMITVLMLYNYTDAQQILPIFVNIRLLVFSFLFMVGFGHFTKFWYSGDFRLYNVCKILAHLNVFCVLLCLAMGHSYQYYFLTPLVTFWFFVVYVTMALFPRVTSNIVEENPKRLFLMAGKLVILFVFVFVVWAHENVCDWLFSRIVIKELFVDVNGSVEKWRIHSGLHRYAVIFGMLCGYIYVNLKRLDLIKDTDNDGNILPSTKYTIATMVVALCALLGYEIQAFTCHSKSLCDHTHSIASCVPILAFVLLRNLPGFLRTRYSLLFAWIGDMSLELFIGQYHIWLSNDGFGVHVLIPGFPTLNAIVTTFTFVCTIHEVKQLCSTLADLLVTKDVRIMLRRLIIFIILMFIVWWHKTHEKKPVFYV</sequence>
<dbReference type="Pfam" id="PF07779">
    <property type="entry name" value="Cas1_AcylT"/>
    <property type="match status" value="1"/>
</dbReference>
<evidence type="ECO:0000256" key="1">
    <source>
        <dbReference type="ARBA" id="ARBA00004141"/>
    </source>
</evidence>
<dbReference type="GO" id="GO:0005794">
    <property type="term" value="C:Golgi apparatus"/>
    <property type="evidence" value="ECO:0007669"/>
    <property type="project" value="UniProtKB-ARBA"/>
</dbReference>
<dbReference type="GO" id="GO:0016740">
    <property type="term" value="F:transferase activity"/>
    <property type="evidence" value="ECO:0007669"/>
    <property type="project" value="UniProtKB-KW"/>
</dbReference>
<dbReference type="GO" id="GO:0016020">
    <property type="term" value="C:membrane"/>
    <property type="evidence" value="ECO:0007669"/>
    <property type="project" value="UniProtKB-SubCell"/>
</dbReference>
<feature type="transmembrane region" description="Helical" evidence="8">
    <location>
        <begin position="824"/>
        <end position="842"/>
    </location>
</feature>
<keyword evidence="7" id="KW-0325">Glycoprotein</keyword>
<dbReference type="InterPro" id="IPR057106">
    <property type="entry name" value="NXPE4_C"/>
</dbReference>
<keyword evidence="6 8" id="KW-0472">Membrane</keyword>
<evidence type="ECO:0000256" key="8">
    <source>
        <dbReference type="SAM" id="Phobius"/>
    </source>
</evidence>
<feature type="domain" description="Cas1p 10 TM acyl transferase" evidence="9">
    <location>
        <begin position="345"/>
        <end position="829"/>
    </location>
</feature>
<dbReference type="EnsemblMetazoa" id="CLYHEMT018140.1">
    <property type="protein sequence ID" value="CLYHEMP018140.1"/>
    <property type="gene ID" value="CLYHEMG018140"/>
</dbReference>
<feature type="transmembrane region" description="Helical" evidence="8">
    <location>
        <begin position="421"/>
        <end position="441"/>
    </location>
</feature>
<comment type="subcellular location">
    <subcellularLocation>
        <location evidence="1">Membrane</location>
        <topology evidence="1">Multi-pass membrane protein</topology>
    </subcellularLocation>
</comment>
<comment type="similarity">
    <text evidence="2">Belongs to the PC-esterase family. CASD1 subfamily.</text>
</comment>
<evidence type="ECO:0000256" key="7">
    <source>
        <dbReference type="ARBA" id="ARBA00023180"/>
    </source>
</evidence>
<evidence type="ECO:0000256" key="5">
    <source>
        <dbReference type="ARBA" id="ARBA00022989"/>
    </source>
</evidence>
<dbReference type="GeneID" id="136810053"/>
<feature type="transmembrane region" description="Helical" evidence="8">
    <location>
        <begin position="511"/>
        <end position="532"/>
    </location>
</feature>
<dbReference type="GO" id="GO:0005975">
    <property type="term" value="P:carbohydrate metabolic process"/>
    <property type="evidence" value="ECO:0007669"/>
    <property type="project" value="UniProtKB-ARBA"/>
</dbReference>
<feature type="transmembrane region" description="Helical" evidence="8">
    <location>
        <begin position="751"/>
        <end position="772"/>
    </location>
</feature>
<keyword evidence="5 8" id="KW-1133">Transmembrane helix</keyword>
<dbReference type="OrthoDB" id="1932925at2759"/>
<evidence type="ECO:0000313" key="11">
    <source>
        <dbReference type="EnsemblMetazoa" id="CLYHEMP018140.1"/>
    </source>
</evidence>
<evidence type="ECO:0000256" key="3">
    <source>
        <dbReference type="ARBA" id="ARBA00022679"/>
    </source>
</evidence>
<feature type="transmembrane region" description="Helical" evidence="8">
    <location>
        <begin position="361"/>
        <end position="382"/>
    </location>
</feature>
<feature type="transmembrane region" description="Helical" evidence="8">
    <location>
        <begin position="654"/>
        <end position="672"/>
    </location>
</feature>
<dbReference type="PANTHER" id="PTHR13533">
    <property type="entry name" value="N-ACETYLNEURAMINATE 9-O-ACETYLTRANSFERASE"/>
    <property type="match status" value="1"/>
</dbReference>
<name>A0A7M5X669_9CNID</name>